<organism evidence="2 3">
    <name type="scientific">Tegillarca granosa</name>
    <name type="common">Malaysian cockle</name>
    <name type="synonym">Anadara granosa</name>
    <dbReference type="NCBI Taxonomy" id="220873"/>
    <lineage>
        <taxon>Eukaryota</taxon>
        <taxon>Metazoa</taxon>
        <taxon>Spiralia</taxon>
        <taxon>Lophotrochozoa</taxon>
        <taxon>Mollusca</taxon>
        <taxon>Bivalvia</taxon>
        <taxon>Autobranchia</taxon>
        <taxon>Pteriomorphia</taxon>
        <taxon>Arcoida</taxon>
        <taxon>Arcoidea</taxon>
        <taxon>Arcidae</taxon>
        <taxon>Tegillarca</taxon>
    </lineage>
</organism>
<keyword evidence="1" id="KW-1133">Transmembrane helix</keyword>
<keyword evidence="1" id="KW-0472">Membrane</keyword>
<gene>
    <name evidence="2" type="ORF">KUTeg_013385</name>
</gene>
<evidence type="ECO:0000256" key="1">
    <source>
        <dbReference type="SAM" id="Phobius"/>
    </source>
</evidence>
<sequence length="71" mass="8594">MNENMTYFGTVSKENLYLYYYCVAIDTKYSRYYTSNSNTAYSYNRNCIITIRLFFFSLLFVCFKINNSDYL</sequence>
<comment type="caution">
    <text evidence="2">The sequence shown here is derived from an EMBL/GenBank/DDBJ whole genome shotgun (WGS) entry which is preliminary data.</text>
</comment>
<dbReference type="EMBL" id="JARBDR010000657">
    <property type="protein sequence ID" value="KAJ8308511.1"/>
    <property type="molecule type" value="Genomic_DNA"/>
</dbReference>
<keyword evidence="1" id="KW-0812">Transmembrane</keyword>
<feature type="transmembrane region" description="Helical" evidence="1">
    <location>
        <begin position="43"/>
        <end position="63"/>
    </location>
</feature>
<reference evidence="2 3" key="1">
    <citation type="submission" date="2022-12" db="EMBL/GenBank/DDBJ databases">
        <title>Chromosome-level genome of Tegillarca granosa.</title>
        <authorList>
            <person name="Kim J."/>
        </authorList>
    </citation>
    <scope>NUCLEOTIDE SEQUENCE [LARGE SCALE GENOMIC DNA]</scope>
    <source>
        <strain evidence="2">Teg-2019</strain>
        <tissue evidence="2">Adductor muscle</tissue>
    </source>
</reference>
<name>A0ABQ9ETI4_TEGGR</name>
<evidence type="ECO:0000313" key="2">
    <source>
        <dbReference type="EMBL" id="KAJ8308511.1"/>
    </source>
</evidence>
<protein>
    <submittedName>
        <fullName evidence="2">Uncharacterized protein</fullName>
    </submittedName>
</protein>
<keyword evidence="3" id="KW-1185">Reference proteome</keyword>
<evidence type="ECO:0000313" key="3">
    <source>
        <dbReference type="Proteomes" id="UP001217089"/>
    </source>
</evidence>
<dbReference type="Proteomes" id="UP001217089">
    <property type="component" value="Unassembled WGS sequence"/>
</dbReference>
<accession>A0ABQ9ETI4</accession>
<proteinExistence type="predicted"/>